<feature type="non-terminal residue" evidence="1">
    <location>
        <position position="1"/>
    </location>
</feature>
<evidence type="ECO:0000313" key="1">
    <source>
        <dbReference type="EMBL" id="GAG16325.1"/>
    </source>
</evidence>
<sequence length="43" mass="4728">GAGLSARMTLQQAKAIRKKFKLGKSMRLAIPDNKTGKISYSDF</sequence>
<comment type="caution">
    <text evidence="1">The sequence shown here is derived from an EMBL/GenBank/DDBJ whole genome shotgun (WGS) entry which is preliminary data.</text>
</comment>
<dbReference type="AlphaFoldDB" id="X0VD85"/>
<proteinExistence type="predicted"/>
<organism evidence="1">
    <name type="scientific">marine sediment metagenome</name>
    <dbReference type="NCBI Taxonomy" id="412755"/>
    <lineage>
        <taxon>unclassified sequences</taxon>
        <taxon>metagenomes</taxon>
        <taxon>ecological metagenomes</taxon>
    </lineage>
</organism>
<name>X0VD85_9ZZZZ</name>
<reference evidence="1" key="1">
    <citation type="journal article" date="2014" name="Front. Microbiol.">
        <title>High frequency of phylogenetically diverse reductive dehalogenase-homologous genes in deep subseafloor sedimentary metagenomes.</title>
        <authorList>
            <person name="Kawai M."/>
            <person name="Futagami T."/>
            <person name="Toyoda A."/>
            <person name="Takaki Y."/>
            <person name="Nishi S."/>
            <person name="Hori S."/>
            <person name="Arai W."/>
            <person name="Tsubouchi T."/>
            <person name="Morono Y."/>
            <person name="Uchiyama I."/>
            <person name="Ito T."/>
            <person name="Fujiyama A."/>
            <person name="Inagaki F."/>
            <person name="Takami H."/>
        </authorList>
    </citation>
    <scope>NUCLEOTIDE SEQUENCE</scope>
    <source>
        <strain evidence="1">Expedition CK06-06</strain>
    </source>
</reference>
<accession>X0VD85</accession>
<protein>
    <submittedName>
        <fullName evidence="1">Uncharacterized protein</fullName>
    </submittedName>
</protein>
<dbReference type="EMBL" id="BARS01036553">
    <property type="protein sequence ID" value="GAG16325.1"/>
    <property type="molecule type" value="Genomic_DNA"/>
</dbReference>
<gene>
    <name evidence="1" type="ORF">S01H1_56163</name>
</gene>